<dbReference type="AlphaFoldDB" id="A0A0E9REQ0"/>
<sequence length="45" mass="5099">MGGGPSCVYIYIHIVLLQNFVKSMRVKMRALKTETRSGARLVPNY</sequence>
<organism evidence="1">
    <name type="scientific">Anguilla anguilla</name>
    <name type="common">European freshwater eel</name>
    <name type="synonym">Muraena anguilla</name>
    <dbReference type="NCBI Taxonomy" id="7936"/>
    <lineage>
        <taxon>Eukaryota</taxon>
        <taxon>Metazoa</taxon>
        <taxon>Chordata</taxon>
        <taxon>Craniata</taxon>
        <taxon>Vertebrata</taxon>
        <taxon>Euteleostomi</taxon>
        <taxon>Actinopterygii</taxon>
        <taxon>Neopterygii</taxon>
        <taxon>Teleostei</taxon>
        <taxon>Anguilliformes</taxon>
        <taxon>Anguillidae</taxon>
        <taxon>Anguilla</taxon>
    </lineage>
</organism>
<accession>A0A0E9REQ0</accession>
<protein>
    <submittedName>
        <fullName evidence="1">Uncharacterized protein</fullName>
    </submittedName>
</protein>
<name>A0A0E9REQ0_ANGAN</name>
<proteinExistence type="predicted"/>
<reference evidence="1" key="2">
    <citation type="journal article" date="2015" name="Fish Shellfish Immunol.">
        <title>Early steps in the European eel (Anguilla anguilla)-Vibrio vulnificus interaction in the gills: Role of the RtxA13 toxin.</title>
        <authorList>
            <person name="Callol A."/>
            <person name="Pajuelo D."/>
            <person name="Ebbesson L."/>
            <person name="Teles M."/>
            <person name="MacKenzie S."/>
            <person name="Amaro C."/>
        </authorList>
    </citation>
    <scope>NUCLEOTIDE SEQUENCE</scope>
</reference>
<reference evidence="1" key="1">
    <citation type="submission" date="2014-11" db="EMBL/GenBank/DDBJ databases">
        <authorList>
            <person name="Amaro Gonzalez C."/>
        </authorList>
    </citation>
    <scope>NUCLEOTIDE SEQUENCE</scope>
</reference>
<evidence type="ECO:0000313" key="1">
    <source>
        <dbReference type="EMBL" id="JAH26955.1"/>
    </source>
</evidence>
<dbReference type="EMBL" id="GBXM01081622">
    <property type="protein sequence ID" value="JAH26955.1"/>
    <property type="molecule type" value="Transcribed_RNA"/>
</dbReference>